<gene>
    <name evidence="1" type="ORF">E3N88_13708</name>
</gene>
<accession>A0A5N6P0J7</accession>
<keyword evidence="2" id="KW-1185">Reference proteome</keyword>
<comment type="caution">
    <text evidence="1">The sequence shown here is derived from an EMBL/GenBank/DDBJ whole genome shotgun (WGS) entry which is preliminary data.</text>
</comment>
<evidence type="ECO:0000313" key="2">
    <source>
        <dbReference type="Proteomes" id="UP000326396"/>
    </source>
</evidence>
<sequence>MWLTNLSHSNVKALYIHKIFFDAEDLELALQFMRVLRICMVFRIHAGTDWKAISDKYFKKDAANPPSSQSTLVSNPRRFERFLLSKFDSQPMVFDQHSNVHPLPSDHHCCCWFRLENPGIGFCTLPEAIEQISIGTGLFPSS</sequence>
<dbReference type="AlphaFoldDB" id="A0A5N6P0J7"/>
<dbReference type="EMBL" id="SZYD01000007">
    <property type="protein sequence ID" value="KAD5802348.1"/>
    <property type="molecule type" value="Genomic_DNA"/>
</dbReference>
<protein>
    <submittedName>
        <fullName evidence="1">Uncharacterized protein</fullName>
    </submittedName>
</protein>
<name>A0A5N6P0J7_9ASTR</name>
<proteinExistence type="predicted"/>
<reference evidence="1 2" key="1">
    <citation type="submission" date="2019-05" db="EMBL/GenBank/DDBJ databases">
        <title>Mikania micrantha, genome provides insights into the molecular mechanism of rapid growth.</title>
        <authorList>
            <person name="Liu B."/>
        </authorList>
    </citation>
    <scope>NUCLEOTIDE SEQUENCE [LARGE SCALE GENOMIC DNA]</scope>
    <source>
        <strain evidence="1">NLD-2019</strain>
        <tissue evidence="1">Leaf</tissue>
    </source>
</reference>
<dbReference type="OrthoDB" id="1782918at2759"/>
<evidence type="ECO:0000313" key="1">
    <source>
        <dbReference type="EMBL" id="KAD5802348.1"/>
    </source>
</evidence>
<dbReference type="Proteomes" id="UP000326396">
    <property type="component" value="Linkage Group LG15"/>
</dbReference>
<organism evidence="1 2">
    <name type="scientific">Mikania micrantha</name>
    <name type="common">bitter vine</name>
    <dbReference type="NCBI Taxonomy" id="192012"/>
    <lineage>
        <taxon>Eukaryota</taxon>
        <taxon>Viridiplantae</taxon>
        <taxon>Streptophyta</taxon>
        <taxon>Embryophyta</taxon>
        <taxon>Tracheophyta</taxon>
        <taxon>Spermatophyta</taxon>
        <taxon>Magnoliopsida</taxon>
        <taxon>eudicotyledons</taxon>
        <taxon>Gunneridae</taxon>
        <taxon>Pentapetalae</taxon>
        <taxon>asterids</taxon>
        <taxon>campanulids</taxon>
        <taxon>Asterales</taxon>
        <taxon>Asteraceae</taxon>
        <taxon>Asteroideae</taxon>
        <taxon>Heliantheae alliance</taxon>
        <taxon>Eupatorieae</taxon>
        <taxon>Mikania</taxon>
    </lineage>
</organism>